<evidence type="ECO:0000256" key="1">
    <source>
        <dbReference type="ARBA" id="ARBA00022722"/>
    </source>
</evidence>
<gene>
    <name evidence="8" type="primary">vsr</name>
    <name evidence="8" type="ORF">F4U95_11645</name>
    <name evidence="7" type="ORF">F4U96_11700</name>
</gene>
<keyword evidence="4 6" id="KW-0378">Hydrolase</keyword>
<proteinExistence type="inferred from homology"/>
<dbReference type="RefSeq" id="WP_150425792.1">
    <property type="nucleotide sequence ID" value="NZ_VYQA01000007.1"/>
</dbReference>
<dbReference type="Proteomes" id="UP000325933">
    <property type="component" value="Unassembled WGS sequence"/>
</dbReference>
<dbReference type="InterPro" id="IPR011335">
    <property type="entry name" value="Restrct_endonuc-II-like"/>
</dbReference>
<comment type="similarity">
    <text evidence="6">Belongs to the vsr family.</text>
</comment>
<keyword evidence="2 6" id="KW-0255">Endonuclease</keyword>
<name>A0A5J5I442_9SPHN</name>
<keyword evidence="5 6" id="KW-0234">DNA repair</keyword>
<evidence type="ECO:0000313" key="8">
    <source>
        <dbReference type="EMBL" id="KAA9029862.1"/>
    </source>
</evidence>
<dbReference type="GO" id="GO:0006298">
    <property type="term" value="P:mismatch repair"/>
    <property type="evidence" value="ECO:0007669"/>
    <property type="project" value="UniProtKB-UniRule"/>
</dbReference>
<dbReference type="AlphaFoldDB" id="A0A5J5I442"/>
<evidence type="ECO:0000256" key="3">
    <source>
        <dbReference type="ARBA" id="ARBA00022763"/>
    </source>
</evidence>
<keyword evidence="1 6" id="KW-0540">Nuclease</keyword>
<evidence type="ECO:0000313" key="7">
    <source>
        <dbReference type="EMBL" id="KAA9016883.1"/>
    </source>
</evidence>
<comment type="function">
    <text evidence="6">May nick specific sequences that contain T:G mispairs resulting from m5C-deamination.</text>
</comment>
<evidence type="ECO:0000256" key="5">
    <source>
        <dbReference type="ARBA" id="ARBA00023204"/>
    </source>
</evidence>
<dbReference type="EMBL" id="VYQA01000007">
    <property type="protein sequence ID" value="KAA9029862.1"/>
    <property type="molecule type" value="Genomic_DNA"/>
</dbReference>
<protein>
    <recommendedName>
        <fullName evidence="6">Very short patch repair endonuclease</fullName>
        <ecNumber evidence="6">3.1.-.-</ecNumber>
    </recommendedName>
</protein>
<accession>A0A5J5I442</accession>
<organism evidence="8 9">
    <name type="scientific">Sphingobium limneticum</name>
    <dbReference type="NCBI Taxonomy" id="1007511"/>
    <lineage>
        <taxon>Bacteria</taxon>
        <taxon>Pseudomonadati</taxon>
        <taxon>Pseudomonadota</taxon>
        <taxon>Alphaproteobacteria</taxon>
        <taxon>Sphingomonadales</taxon>
        <taxon>Sphingomonadaceae</taxon>
        <taxon>Sphingobium</taxon>
    </lineage>
</organism>
<dbReference type="EMBL" id="VYQB01000007">
    <property type="protein sequence ID" value="KAA9016883.1"/>
    <property type="molecule type" value="Genomic_DNA"/>
</dbReference>
<dbReference type="GO" id="GO:0016787">
    <property type="term" value="F:hydrolase activity"/>
    <property type="evidence" value="ECO:0007669"/>
    <property type="project" value="UniProtKB-KW"/>
</dbReference>
<dbReference type="NCBIfam" id="TIGR00632">
    <property type="entry name" value="vsr"/>
    <property type="match status" value="1"/>
</dbReference>
<evidence type="ECO:0000313" key="10">
    <source>
        <dbReference type="Proteomes" id="UP000326364"/>
    </source>
</evidence>
<dbReference type="CDD" id="cd00221">
    <property type="entry name" value="Vsr"/>
    <property type="match status" value="1"/>
</dbReference>
<comment type="caution">
    <text evidence="8">The sequence shown here is derived from an EMBL/GenBank/DDBJ whole genome shotgun (WGS) entry which is preliminary data.</text>
</comment>
<keyword evidence="10" id="KW-1185">Reference proteome</keyword>
<evidence type="ECO:0000313" key="9">
    <source>
        <dbReference type="Proteomes" id="UP000325933"/>
    </source>
</evidence>
<evidence type="ECO:0000256" key="6">
    <source>
        <dbReference type="PIRNR" id="PIRNR018267"/>
    </source>
</evidence>
<dbReference type="Pfam" id="PF03852">
    <property type="entry name" value="Vsr"/>
    <property type="match status" value="1"/>
</dbReference>
<sequence length="148" mass="17211">MTDIVSTETRSRMMSGIRSRNTRPELVLRSALHARGFRFRVDVGDLPGKPDLVFRKHRAVIQVHGCFWHRHGCAKTSTPSTNVAFWEEKFRRNVERDAEVETSLEKLGWRFGLIWECALSRQADIILLQRVEEFLLDPSIQRLELPVP</sequence>
<dbReference type="SUPFAM" id="SSF52980">
    <property type="entry name" value="Restriction endonuclease-like"/>
    <property type="match status" value="1"/>
</dbReference>
<dbReference type="Gene3D" id="3.40.960.10">
    <property type="entry name" value="VSR Endonuclease"/>
    <property type="match status" value="1"/>
</dbReference>
<reference evidence="9 10" key="1">
    <citation type="submission" date="2019-09" db="EMBL/GenBank/DDBJ databases">
        <authorList>
            <person name="Feng G."/>
        </authorList>
    </citation>
    <scope>NUCLEOTIDE SEQUENCE [LARGE SCALE GENOMIC DNA]</scope>
    <source>
        <strain evidence="8 9">KACC 19283</strain>
        <strain evidence="7 10">KACC 19284</strain>
    </source>
</reference>
<dbReference type="Proteomes" id="UP000326364">
    <property type="component" value="Unassembled WGS sequence"/>
</dbReference>
<keyword evidence="3 6" id="KW-0227">DNA damage</keyword>
<dbReference type="GO" id="GO:0004519">
    <property type="term" value="F:endonuclease activity"/>
    <property type="evidence" value="ECO:0007669"/>
    <property type="project" value="UniProtKB-KW"/>
</dbReference>
<dbReference type="InterPro" id="IPR004603">
    <property type="entry name" value="DNA_mismatch_endonuc_vsr"/>
</dbReference>
<evidence type="ECO:0000256" key="2">
    <source>
        <dbReference type="ARBA" id="ARBA00022759"/>
    </source>
</evidence>
<evidence type="ECO:0000256" key="4">
    <source>
        <dbReference type="ARBA" id="ARBA00022801"/>
    </source>
</evidence>
<dbReference type="PIRSF" id="PIRSF018267">
    <property type="entry name" value="VSR_endonuc"/>
    <property type="match status" value="1"/>
</dbReference>
<dbReference type="EC" id="3.1.-.-" evidence="6"/>